<comment type="caution">
    <text evidence="3">The sequence shown here is derived from an EMBL/GenBank/DDBJ whole genome shotgun (WGS) entry which is preliminary data.</text>
</comment>
<feature type="transmembrane region" description="Helical" evidence="2">
    <location>
        <begin position="269"/>
        <end position="287"/>
    </location>
</feature>
<dbReference type="PANTHER" id="PTHR40089:SF1">
    <property type="entry name" value="ETHANOLAMINE PERMEASE EUTH-RELATED"/>
    <property type="match status" value="1"/>
</dbReference>
<feature type="transmembrane region" description="Helical" evidence="2">
    <location>
        <begin position="105"/>
        <end position="131"/>
    </location>
</feature>
<feature type="transmembrane region" description="Helical" evidence="2">
    <location>
        <begin position="189"/>
        <end position="210"/>
    </location>
</feature>
<keyword evidence="2" id="KW-0472">Membrane</keyword>
<keyword evidence="1" id="KW-0175">Coiled coil</keyword>
<dbReference type="GO" id="GO:0005886">
    <property type="term" value="C:plasma membrane"/>
    <property type="evidence" value="ECO:0007669"/>
    <property type="project" value="TreeGrafter"/>
</dbReference>
<evidence type="ECO:0000256" key="2">
    <source>
        <dbReference type="SAM" id="Phobius"/>
    </source>
</evidence>
<dbReference type="RefSeq" id="WP_184575768.1">
    <property type="nucleotide sequence ID" value="NZ_JACHJT010000001.1"/>
</dbReference>
<keyword evidence="2" id="KW-1133">Transmembrane helix</keyword>
<feature type="transmembrane region" description="Helical" evidence="2">
    <location>
        <begin position="6"/>
        <end position="26"/>
    </location>
</feature>
<evidence type="ECO:0000256" key="1">
    <source>
        <dbReference type="SAM" id="Coils"/>
    </source>
</evidence>
<organism evidence="3 4">
    <name type="scientific">Lipingzhangella halophila</name>
    <dbReference type="NCBI Taxonomy" id="1783352"/>
    <lineage>
        <taxon>Bacteria</taxon>
        <taxon>Bacillati</taxon>
        <taxon>Actinomycetota</taxon>
        <taxon>Actinomycetes</taxon>
        <taxon>Streptosporangiales</taxon>
        <taxon>Nocardiopsidaceae</taxon>
        <taxon>Lipingzhangella</taxon>
    </lineage>
</organism>
<dbReference type="InterPro" id="IPR007441">
    <property type="entry name" value="EutH"/>
</dbReference>
<dbReference type="GO" id="GO:0034228">
    <property type="term" value="F:ethanolamine transmembrane transporter activity"/>
    <property type="evidence" value="ECO:0007669"/>
    <property type="project" value="InterPro"/>
</dbReference>
<dbReference type="EMBL" id="JACHJT010000001">
    <property type="protein sequence ID" value="MBB4930515.1"/>
    <property type="molecule type" value="Genomic_DNA"/>
</dbReference>
<keyword evidence="4" id="KW-1185">Reference proteome</keyword>
<protein>
    <submittedName>
        <fullName evidence="3">Ethanolamine transporter</fullName>
    </submittedName>
</protein>
<dbReference type="PANTHER" id="PTHR40089">
    <property type="entry name" value="ETHANOLAMINE UTILIZATION PROTEIN EUTH"/>
    <property type="match status" value="1"/>
</dbReference>
<gene>
    <name evidence="3" type="ORF">F4561_001335</name>
</gene>
<evidence type="ECO:0000313" key="3">
    <source>
        <dbReference type="EMBL" id="MBB4930515.1"/>
    </source>
</evidence>
<dbReference type="PIRSF" id="PIRSF019466">
    <property type="entry name" value="EutH"/>
    <property type="match status" value="1"/>
</dbReference>
<feature type="transmembrane region" description="Helical" evidence="2">
    <location>
        <begin position="308"/>
        <end position="329"/>
    </location>
</feature>
<dbReference type="Pfam" id="PF04346">
    <property type="entry name" value="EutH"/>
    <property type="match status" value="1"/>
</dbReference>
<name>A0A7W7RET4_9ACTN</name>
<feature type="transmembrane region" description="Helical" evidence="2">
    <location>
        <begin position="138"/>
        <end position="161"/>
    </location>
</feature>
<evidence type="ECO:0000313" key="4">
    <source>
        <dbReference type="Proteomes" id="UP000523007"/>
    </source>
</evidence>
<feature type="transmembrane region" description="Helical" evidence="2">
    <location>
        <begin position="38"/>
        <end position="59"/>
    </location>
</feature>
<dbReference type="Proteomes" id="UP000523007">
    <property type="component" value="Unassembled WGS sequence"/>
</dbReference>
<accession>A0A7W7RET4</accession>
<keyword evidence="2" id="KW-0812">Transmembrane</keyword>
<proteinExistence type="predicted"/>
<feature type="coiled-coil region" evidence="1">
    <location>
        <begin position="388"/>
        <end position="415"/>
    </location>
</feature>
<sequence length="420" mass="44544">MEIIGQVIIYIMMAFLLVGAVMSLFNDTSGMGKEFKEGIYAIGPIFLPVAGIMCLIPILSDLITTYLGPVYAWIHSDPSLAATTLIAGDMGGYQLASETAGSHSAWILAFAVSLTAGSTIIFTIPVGLAMLKQRDHKYMALGIMAGLLAIPFAVFIVALLLQMAGTPLRAEVSTSAESTLPFDMPVSEILLNLVPIAVFVVLLALGLRFLTGFMVKAFIVFGRCLDAAIKIALALAVVQYFTGVFDIFGEWPLAPFIADEEDQFRALEVAGYIGVMLAGAFPMVYAIQTWLAKPLSVVGGRLGFSHQGAAGLLAGAANVLALFRVVQAMPPRDKVLTIAFAVCAAFTIGDHLAFTANFQPNMVASLFLGKLAGGVIGMLLAVWLALPYTRVLQARDAAEDEKDALEAEAAQAAEEEPAGR</sequence>
<dbReference type="AlphaFoldDB" id="A0A7W7RET4"/>
<reference evidence="3 4" key="1">
    <citation type="submission" date="2020-08" db="EMBL/GenBank/DDBJ databases">
        <title>Sequencing the genomes of 1000 actinobacteria strains.</title>
        <authorList>
            <person name="Klenk H.-P."/>
        </authorList>
    </citation>
    <scope>NUCLEOTIDE SEQUENCE [LARGE SCALE GENOMIC DNA]</scope>
    <source>
        <strain evidence="3 4">DSM 102030</strain>
    </source>
</reference>
<feature type="transmembrane region" description="Helical" evidence="2">
    <location>
        <begin position="366"/>
        <end position="386"/>
    </location>
</feature>
<feature type="transmembrane region" description="Helical" evidence="2">
    <location>
        <begin position="335"/>
        <end position="354"/>
    </location>
</feature>